<dbReference type="RefSeq" id="WP_071117135.1">
    <property type="nucleotide sequence ID" value="NZ_MKCS01000004.1"/>
</dbReference>
<name>A0A1S1WTQ5_9NEIS</name>
<accession>A0A1S1WTQ5</accession>
<dbReference type="InterPro" id="IPR009679">
    <property type="entry name" value="Phage_186_CII-like"/>
</dbReference>
<gene>
    <name evidence="1" type="ORF">BI347_22170</name>
</gene>
<dbReference type="Pfam" id="PF06892">
    <property type="entry name" value="Phage_CP76"/>
    <property type="match status" value="1"/>
</dbReference>
<organism evidence="1 2">
    <name type="scientific">Chromobacterium sphagni</name>
    <dbReference type="NCBI Taxonomy" id="1903179"/>
    <lineage>
        <taxon>Bacteria</taxon>
        <taxon>Pseudomonadati</taxon>
        <taxon>Pseudomonadota</taxon>
        <taxon>Betaproteobacteria</taxon>
        <taxon>Neisseriales</taxon>
        <taxon>Chromobacteriaceae</taxon>
        <taxon>Chromobacterium</taxon>
    </lineage>
</organism>
<evidence type="ECO:0000313" key="2">
    <source>
        <dbReference type="Proteomes" id="UP000180088"/>
    </source>
</evidence>
<proteinExistence type="predicted"/>
<dbReference type="AlphaFoldDB" id="A0A1S1WTQ5"/>
<dbReference type="EMBL" id="MKCS01000004">
    <property type="protein sequence ID" value="OHX10485.1"/>
    <property type="molecule type" value="Genomic_DNA"/>
</dbReference>
<sequence length="163" mass="18341">MDAALQKDAEQWRSGHEELSRAVCGSGQGLRHKLSHFKGQFLRPHEIMLLQLATGGRHFVSELARQLGGVFLMMPPAAVELDNQDLLLQVNHMHAELGRLLESMNEFVRNDGVIDGNEKWALDQQGHEVYAQILRFLSLTYRVYGTPEVVDEVNAEHGEAMPV</sequence>
<dbReference type="GO" id="GO:0003677">
    <property type="term" value="F:DNA binding"/>
    <property type="evidence" value="ECO:0007669"/>
    <property type="project" value="InterPro"/>
</dbReference>
<evidence type="ECO:0000313" key="1">
    <source>
        <dbReference type="EMBL" id="OHX10485.1"/>
    </source>
</evidence>
<dbReference type="Proteomes" id="UP000180088">
    <property type="component" value="Unassembled WGS sequence"/>
</dbReference>
<dbReference type="OrthoDB" id="8595903at2"/>
<reference evidence="1 2" key="1">
    <citation type="submission" date="2016-09" db="EMBL/GenBank/DDBJ databases">
        <title>Chromobacterium muskegensis sp. nov., an insecticidal bacterium isolated from Sphagnum bogs.</title>
        <authorList>
            <person name="Sparks M.E."/>
            <person name="Blackburn M.B."/>
            <person name="Gundersen-Rindal D.E."/>
            <person name="Mitchell A."/>
            <person name="Farrar R."/>
            <person name="Kuhar D."/>
        </authorList>
    </citation>
    <scope>NUCLEOTIDE SEQUENCE [LARGE SCALE GENOMIC DNA]</scope>
    <source>
        <strain evidence="1 2">37-2</strain>
    </source>
</reference>
<comment type="caution">
    <text evidence="1">The sequence shown here is derived from an EMBL/GenBank/DDBJ whole genome shotgun (WGS) entry which is preliminary data.</text>
</comment>
<protein>
    <submittedName>
        <fullName evidence="1">Uncharacterized protein</fullName>
    </submittedName>
</protein>